<evidence type="ECO:0000256" key="3">
    <source>
        <dbReference type="ARBA" id="ARBA00013161"/>
    </source>
</evidence>
<dbReference type="PANTHER" id="PTHR43766">
    <property type="entry name" value="TRYPTOPHAN--TRNA LIGASE, MITOCHONDRIAL"/>
    <property type="match status" value="1"/>
</dbReference>
<dbReference type="NCBIfam" id="TIGR00233">
    <property type="entry name" value="trpS"/>
    <property type="match status" value="1"/>
</dbReference>
<dbReference type="SUPFAM" id="SSF52374">
    <property type="entry name" value="Nucleotidylyl transferase"/>
    <property type="match status" value="1"/>
</dbReference>
<sequence length="378" mass="43137">MFRKWKHISPLERISSKYTKITECNQKVYKSDFPNQIFSGIQPTGNLHVGNYIGVVQNWIKLQNSGENVIWSIADLHSITLSHNPKELSDNIFKMTATLLACGIDPKKSILFQQSTVNMHTQLLWILACKTTLARLAHLPQFKKKSENQKTVPLSLYIYPVLQAADILLYRATYVPIGEDQIQHVQLAQELAIKFNKTFGHTFPVPHSLKNDAGERIKSLRDPSKKMSKSSQDSKGRLEILDEPDVLFEKIKKAVTDCTSKVTYEPETRPGIANLIVIHSKLTGKSPDQICSEAEGLDTGKYKLVVADVVIEKLTAIREEYSRLMKEPIYLQEILKNGTERATEIASKCWNEVRYKIGFQNDIFHRNKRQVQNVMQKV</sequence>
<evidence type="ECO:0000313" key="14">
    <source>
        <dbReference type="Proteomes" id="UP001642520"/>
    </source>
</evidence>
<dbReference type="InterPro" id="IPR014729">
    <property type="entry name" value="Rossmann-like_a/b/a_fold"/>
</dbReference>
<evidence type="ECO:0000313" key="13">
    <source>
        <dbReference type="EMBL" id="CAL7944109.1"/>
    </source>
</evidence>
<dbReference type="InterPro" id="IPR001412">
    <property type="entry name" value="aa-tRNA-synth_I_CS"/>
</dbReference>
<evidence type="ECO:0000256" key="10">
    <source>
        <dbReference type="ARBA" id="ARBA00049929"/>
    </source>
</evidence>
<dbReference type="PANTHER" id="PTHR43766:SF1">
    <property type="entry name" value="TRYPTOPHAN--TRNA LIGASE, MITOCHONDRIAL"/>
    <property type="match status" value="1"/>
</dbReference>
<dbReference type="PRINTS" id="PR01039">
    <property type="entry name" value="TRNASYNTHTRP"/>
</dbReference>
<accession>A0ABP1NSX8</accession>
<keyword evidence="6 11" id="KW-0067">ATP-binding</keyword>
<feature type="compositionally biased region" description="Basic and acidic residues" evidence="12">
    <location>
        <begin position="214"/>
        <end position="225"/>
    </location>
</feature>
<evidence type="ECO:0000256" key="9">
    <source>
        <dbReference type="ARBA" id="ARBA00030268"/>
    </source>
</evidence>
<dbReference type="InterPro" id="IPR050203">
    <property type="entry name" value="Trp-tRNA_synthetase"/>
</dbReference>
<keyword evidence="4 11" id="KW-0436">Ligase</keyword>
<comment type="catalytic activity">
    <reaction evidence="10">
        <text>tRNA(Trp) + L-tryptophan + ATP = L-tryptophyl-tRNA(Trp) + AMP + diphosphate + H(+)</text>
        <dbReference type="Rhea" id="RHEA:24080"/>
        <dbReference type="Rhea" id="RHEA-COMP:9671"/>
        <dbReference type="Rhea" id="RHEA-COMP:9705"/>
        <dbReference type="ChEBI" id="CHEBI:15378"/>
        <dbReference type="ChEBI" id="CHEBI:30616"/>
        <dbReference type="ChEBI" id="CHEBI:33019"/>
        <dbReference type="ChEBI" id="CHEBI:57912"/>
        <dbReference type="ChEBI" id="CHEBI:78442"/>
        <dbReference type="ChEBI" id="CHEBI:78535"/>
        <dbReference type="ChEBI" id="CHEBI:456215"/>
        <dbReference type="EC" id="6.1.1.2"/>
    </reaction>
</comment>
<keyword evidence="8 11" id="KW-0030">Aminoacyl-tRNA synthetase</keyword>
<dbReference type="InterPro" id="IPR002306">
    <property type="entry name" value="Trp-tRNA-ligase"/>
</dbReference>
<evidence type="ECO:0000256" key="12">
    <source>
        <dbReference type="SAM" id="MobiDB-lite"/>
    </source>
</evidence>
<evidence type="ECO:0000256" key="5">
    <source>
        <dbReference type="ARBA" id="ARBA00022741"/>
    </source>
</evidence>
<evidence type="ECO:0000256" key="6">
    <source>
        <dbReference type="ARBA" id="ARBA00022840"/>
    </source>
</evidence>
<dbReference type="InterPro" id="IPR024109">
    <property type="entry name" value="Trp-tRNA-ligase_bac-type"/>
</dbReference>
<evidence type="ECO:0000256" key="2">
    <source>
        <dbReference type="ARBA" id="ARBA00005594"/>
    </source>
</evidence>
<feature type="region of interest" description="Disordered" evidence="12">
    <location>
        <begin position="214"/>
        <end position="235"/>
    </location>
</feature>
<evidence type="ECO:0000256" key="7">
    <source>
        <dbReference type="ARBA" id="ARBA00022917"/>
    </source>
</evidence>
<reference evidence="13 14" key="1">
    <citation type="submission" date="2024-08" db="EMBL/GenBank/DDBJ databases">
        <authorList>
            <person name="Will J Nash"/>
            <person name="Angela Man"/>
            <person name="Seanna McTaggart"/>
            <person name="Kendall Baker"/>
            <person name="Tom Barker"/>
            <person name="Leah Catchpole"/>
            <person name="Alex Durrant"/>
            <person name="Karim Gharbi"/>
            <person name="Naomi Irish"/>
            <person name="Gemy Kaithakottil"/>
            <person name="Debby Ku"/>
            <person name="Aaliyah Providence"/>
            <person name="Felix Shaw"/>
            <person name="David Swarbreck"/>
            <person name="Chris Watkins"/>
            <person name="Ann M. McCartney"/>
            <person name="Giulio Formenti"/>
            <person name="Alice Mouton"/>
            <person name="Noel Vella"/>
            <person name="Bjorn M von Reumont"/>
            <person name="Adriana Vella"/>
            <person name="Wilfried Haerty"/>
        </authorList>
    </citation>
    <scope>NUCLEOTIDE SEQUENCE [LARGE SCALE GENOMIC DNA]</scope>
</reference>
<comment type="subcellular location">
    <subcellularLocation>
        <location evidence="1">Mitochondrion</location>
    </subcellularLocation>
</comment>
<dbReference type="Pfam" id="PF00579">
    <property type="entry name" value="tRNA-synt_1b"/>
    <property type="match status" value="1"/>
</dbReference>
<keyword evidence="14" id="KW-1185">Reference proteome</keyword>
<organism evidence="13 14">
    <name type="scientific">Xylocopa violacea</name>
    <name type="common">Violet carpenter bee</name>
    <name type="synonym">Apis violacea</name>
    <dbReference type="NCBI Taxonomy" id="135666"/>
    <lineage>
        <taxon>Eukaryota</taxon>
        <taxon>Metazoa</taxon>
        <taxon>Ecdysozoa</taxon>
        <taxon>Arthropoda</taxon>
        <taxon>Hexapoda</taxon>
        <taxon>Insecta</taxon>
        <taxon>Pterygota</taxon>
        <taxon>Neoptera</taxon>
        <taxon>Endopterygota</taxon>
        <taxon>Hymenoptera</taxon>
        <taxon>Apocrita</taxon>
        <taxon>Aculeata</taxon>
        <taxon>Apoidea</taxon>
        <taxon>Anthophila</taxon>
        <taxon>Apidae</taxon>
        <taxon>Xylocopa</taxon>
        <taxon>Xylocopa</taxon>
    </lineage>
</organism>
<protein>
    <recommendedName>
        <fullName evidence="3">tryptophan--tRNA ligase</fullName>
        <ecNumber evidence="3">6.1.1.2</ecNumber>
    </recommendedName>
    <alternativeName>
        <fullName evidence="9">Tryptophanyl-tRNA synthetase</fullName>
    </alternativeName>
</protein>
<comment type="similarity">
    <text evidence="2 11">Belongs to the class-I aminoacyl-tRNA synthetase family.</text>
</comment>
<dbReference type="EC" id="6.1.1.2" evidence="3"/>
<comment type="caution">
    <text evidence="13">The sequence shown here is derived from an EMBL/GenBank/DDBJ whole genome shotgun (WGS) entry which is preliminary data.</text>
</comment>
<dbReference type="CDD" id="cd00806">
    <property type="entry name" value="TrpRS_core"/>
    <property type="match status" value="1"/>
</dbReference>
<dbReference type="Gene3D" id="1.10.240.10">
    <property type="entry name" value="Tyrosyl-Transfer RNA Synthetase"/>
    <property type="match status" value="1"/>
</dbReference>
<dbReference type="EMBL" id="CAXAJV020001293">
    <property type="protein sequence ID" value="CAL7944109.1"/>
    <property type="molecule type" value="Genomic_DNA"/>
</dbReference>
<dbReference type="Gene3D" id="3.40.50.620">
    <property type="entry name" value="HUPs"/>
    <property type="match status" value="1"/>
</dbReference>
<proteinExistence type="inferred from homology"/>
<evidence type="ECO:0000256" key="4">
    <source>
        <dbReference type="ARBA" id="ARBA00022598"/>
    </source>
</evidence>
<keyword evidence="7 11" id="KW-0648">Protein biosynthesis</keyword>
<evidence type="ECO:0000256" key="8">
    <source>
        <dbReference type="ARBA" id="ARBA00023146"/>
    </source>
</evidence>
<evidence type="ECO:0000256" key="1">
    <source>
        <dbReference type="ARBA" id="ARBA00004173"/>
    </source>
</evidence>
<gene>
    <name evidence="13" type="ORF">XYLVIOL_LOCUS6472</name>
</gene>
<keyword evidence="5 11" id="KW-0547">Nucleotide-binding</keyword>
<dbReference type="HAMAP" id="MF_00140_B">
    <property type="entry name" value="Trp_tRNA_synth_B"/>
    <property type="match status" value="1"/>
</dbReference>
<dbReference type="Proteomes" id="UP001642520">
    <property type="component" value="Unassembled WGS sequence"/>
</dbReference>
<name>A0ABP1NSX8_XYLVO</name>
<evidence type="ECO:0000256" key="11">
    <source>
        <dbReference type="RuleBase" id="RU363036"/>
    </source>
</evidence>
<dbReference type="PROSITE" id="PS00178">
    <property type="entry name" value="AA_TRNA_LIGASE_I"/>
    <property type="match status" value="1"/>
</dbReference>
<dbReference type="InterPro" id="IPR002305">
    <property type="entry name" value="aa-tRNA-synth_Ic"/>
</dbReference>